<keyword evidence="3" id="KW-1185">Reference proteome</keyword>
<dbReference type="EMBL" id="JAUSZT010000003">
    <property type="protein sequence ID" value="MDQ0997036.1"/>
    <property type="molecule type" value="Genomic_DNA"/>
</dbReference>
<dbReference type="SUPFAM" id="SSF55729">
    <property type="entry name" value="Acyl-CoA N-acyltransferases (Nat)"/>
    <property type="match status" value="1"/>
</dbReference>
<protein>
    <submittedName>
        <fullName evidence="2">GNAT superfamily N-acetyltransferase</fullName>
    </submittedName>
</protein>
<sequence>MTDPNITTANSTHKAWLIEHDPHVDTSWINRCIFGGEYIIALCGDSPVGFIRYSWFWGKIPYMDMVYVVPEQRGRGIGRKMFRHWEMLMLAKGGDVLMTSSVVDELEPQAWHRSNGFHEQGRISFGSFQPQSEVFFIKDLSC</sequence>
<dbReference type="InterPro" id="IPR000182">
    <property type="entry name" value="GNAT_dom"/>
</dbReference>
<dbReference type="RefSeq" id="WP_307280534.1">
    <property type="nucleotide sequence ID" value="NZ_JAUSZT010000003.1"/>
</dbReference>
<dbReference type="InterPro" id="IPR016181">
    <property type="entry name" value="Acyl_CoA_acyltransferase"/>
</dbReference>
<accession>A0ABU0S8G2</accession>
<organism evidence="2 3">
    <name type="scientific">Phyllobacterium ifriqiyense</name>
    <dbReference type="NCBI Taxonomy" id="314238"/>
    <lineage>
        <taxon>Bacteria</taxon>
        <taxon>Pseudomonadati</taxon>
        <taxon>Pseudomonadota</taxon>
        <taxon>Alphaproteobacteria</taxon>
        <taxon>Hyphomicrobiales</taxon>
        <taxon>Phyllobacteriaceae</taxon>
        <taxon>Phyllobacterium</taxon>
    </lineage>
</organism>
<gene>
    <name evidence="2" type="ORF">QFZ34_002218</name>
</gene>
<evidence type="ECO:0000313" key="2">
    <source>
        <dbReference type="EMBL" id="MDQ0997036.1"/>
    </source>
</evidence>
<dbReference type="Proteomes" id="UP001237780">
    <property type="component" value="Unassembled WGS sequence"/>
</dbReference>
<evidence type="ECO:0000259" key="1">
    <source>
        <dbReference type="PROSITE" id="PS51186"/>
    </source>
</evidence>
<evidence type="ECO:0000313" key="3">
    <source>
        <dbReference type="Proteomes" id="UP001237780"/>
    </source>
</evidence>
<comment type="caution">
    <text evidence="2">The sequence shown here is derived from an EMBL/GenBank/DDBJ whole genome shotgun (WGS) entry which is preliminary data.</text>
</comment>
<dbReference type="Gene3D" id="3.40.630.30">
    <property type="match status" value="1"/>
</dbReference>
<proteinExistence type="predicted"/>
<feature type="domain" description="N-acetyltransferase" evidence="1">
    <location>
        <begin position="1"/>
        <end position="141"/>
    </location>
</feature>
<reference evidence="2 3" key="1">
    <citation type="submission" date="2023-07" db="EMBL/GenBank/DDBJ databases">
        <title>Comparative genomics of wheat-associated soil bacteria to identify genetic determinants of phenazine resistance.</title>
        <authorList>
            <person name="Mouncey N."/>
        </authorList>
    </citation>
    <scope>NUCLEOTIDE SEQUENCE [LARGE SCALE GENOMIC DNA]</scope>
    <source>
        <strain evidence="2 3">W4I11</strain>
    </source>
</reference>
<dbReference type="Pfam" id="PF13508">
    <property type="entry name" value="Acetyltransf_7"/>
    <property type="match status" value="1"/>
</dbReference>
<dbReference type="PROSITE" id="PS51186">
    <property type="entry name" value="GNAT"/>
    <property type="match status" value="1"/>
</dbReference>
<dbReference type="CDD" id="cd04301">
    <property type="entry name" value="NAT_SF"/>
    <property type="match status" value="1"/>
</dbReference>
<name>A0ABU0S8G2_9HYPH</name>